<dbReference type="GO" id="GO:0035251">
    <property type="term" value="F:UDP-glucosyltransferase activity"/>
    <property type="evidence" value="ECO:0007669"/>
    <property type="project" value="TreeGrafter"/>
</dbReference>
<name>A0AA88RX91_9ASTE</name>
<reference evidence="3" key="1">
    <citation type="submission" date="2022-12" db="EMBL/GenBank/DDBJ databases">
        <title>Draft genome assemblies for two species of Escallonia (Escalloniales).</title>
        <authorList>
            <person name="Chanderbali A."/>
            <person name="Dervinis C."/>
            <person name="Anghel I."/>
            <person name="Soltis D."/>
            <person name="Soltis P."/>
            <person name="Zapata F."/>
        </authorList>
    </citation>
    <scope>NUCLEOTIDE SEQUENCE</scope>
    <source>
        <strain evidence="3">UCBG92.1500</strain>
        <tissue evidence="3">Leaf</tissue>
    </source>
</reference>
<keyword evidence="2" id="KW-0808">Transferase</keyword>
<dbReference type="AlphaFoldDB" id="A0AA88RX91"/>
<dbReference type="PANTHER" id="PTHR48047:SF45">
    <property type="entry name" value="SCOPOLETIN GLUCOSYLTRANSFERASE-LIKE"/>
    <property type="match status" value="1"/>
</dbReference>
<keyword evidence="4" id="KW-1185">Reference proteome</keyword>
<evidence type="ECO:0000256" key="1">
    <source>
        <dbReference type="ARBA" id="ARBA00009995"/>
    </source>
</evidence>
<comment type="similarity">
    <text evidence="1">Belongs to the UDP-glycosyltransferase family.</text>
</comment>
<proteinExistence type="inferred from homology"/>
<evidence type="ECO:0000256" key="2">
    <source>
        <dbReference type="ARBA" id="ARBA00022676"/>
    </source>
</evidence>
<comment type="caution">
    <text evidence="3">The sequence shown here is derived from an EMBL/GenBank/DDBJ whole genome shotgun (WGS) entry which is preliminary data.</text>
</comment>
<protein>
    <submittedName>
        <fullName evidence="3">Uncharacterized protein</fullName>
    </submittedName>
</protein>
<organism evidence="3 4">
    <name type="scientific">Escallonia rubra</name>
    <dbReference type="NCBI Taxonomy" id="112253"/>
    <lineage>
        <taxon>Eukaryota</taxon>
        <taxon>Viridiplantae</taxon>
        <taxon>Streptophyta</taxon>
        <taxon>Embryophyta</taxon>
        <taxon>Tracheophyta</taxon>
        <taxon>Spermatophyta</taxon>
        <taxon>Magnoliopsida</taxon>
        <taxon>eudicotyledons</taxon>
        <taxon>Gunneridae</taxon>
        <taxon>Pentapetalae</taxon>
        <taxon>asterids</taxon>
        <taxon>campanulids</taxon>
        <taxon>Escalloniales</taxon>
        <taxon>Escalloniaceae</taxon>
        <taxon>Escallonia</taxon>
    </lineage>
</organism>
<dbReference type="Proteomes" id="UP001187471">
    <property type="component" value="Unassembled WGS sequence"/>
</dbReference>
<dbReference type="Gene3D" id="3.40.50.2000">
    <property type="entry name" value="Glycogen Phosphorylase B"/>
    <property type="match status" value="1"/>
</dbReference>
<dbReference type="EMBL" id="JAVXUO010000518">
    <property type="protein sequence ID" value="KAK2991551.1"/>
    <property type="molecule type" value="Genomic_DNA"/>
</dbReference>
<keyword evidence="2" id="KW-0328">Glycosyltransferase</keyword>
<sequence length="220" mass="24927">MLDMAKLFASRGVKATIITTPLNAAALTKTIERIKHKNSGIEIGLRVIKFPAVEAGLPEGCESLDQVPSSAMIPKFFIATSLLQEPLEEVLRECRPKCLIADMFFPWATDVAAKFDIPRLVFHGTSFFGLCVAASIRLYKPFKNVLSDTEPFVVPNLPHEIKLIRKQMSQHQRDEIETDFTKLLSQARESELRSYGTVVNSFNELEQEYADHYRKVLKRN</sequence>
<evidence type="ECO:0000313" key="4">
    <source>
        <dbReference type="Proteomes" id="UP001187471"/>
    </source>
</evidence>
<evidence type="ECO:0000313" key="3">
    <source>
        <dbReference type="EMBL" id="KAK2991551.1"/>
    </source>
</evidence>
<dbReference type="PANTHER" id="PTHR48047">
    <property type="entry name" value="GLYCOSYLTRANSFERASE"/>
    <property type="match status" value="1"/>
</dbReference>
<gene>
    <name evidence="3" type="ORF">RJ640_016586</name>
</gene>
<accession>A0AA88RX91</accession>
<dbReference type="SUPFAM" id="SSF53756">
    <property type="entry name" value="UDP-Glycosyltransferase/glycogen phosphorylase"/>
    <property type="match status" value="1"/>
</dbReference>